<evidence type="ECO:0000256" key="1">
    <source>
        <dbReference type="SAM" id="MobiDB-lite"/>
    </source>
</evidence>
<dbReference type="EMBL" id="BJXB01000045">
    <property type="protein sequence ID" value="GEM49850.1"/>
    <property type="molecule type" value="Genomic_DNA"/>
</dbReference>
<dbReference type="Proteomes" id="UP000321306">
    <property type="component" value="Unassembled WGS sequence"/>
</dbReference>
<gene>
    <name evidence="2" type="ORF">DC3_54850</name>
</gene>
<accession>A0A511NAL4</accession>
<organism evidence="2 3">
    <name type="scientific">Deinococcus cellulosilyticus (strain DSM 18568 / NBRC 106333 / KACC 11606 / 5516J-15)</name>
    <dbReference type="NCBI Taxonomy" id="1223518"/>
    <lineage>
        <taxon>Bacteria</taxon>
        <taxon>Thermotogati</taxon>
        <taxon>Deinococcota</taxon>
        <taxon>Deinococci</taxon>
        <taxon>Deinococcales</taxon>
        <taxon>Deinococcaceae</taxon>
        <taxon>Deinococcus</taxon>
    </lineage>
</organism>
<evidence type="ECO:0000313" key="3">
    <source>
        <dbReference type="Proteomes" id="UP000321306"/>
    </source>
</evidence>
<protein>
    <submittedName>
        <fullName evidence="2">Uncharacterized protein</fullName>
    </submittedName>
</protein>
<comment type="caution">
    <text evidence="2">The sequence shown here is derived from an EMBL/GenBank/DDBJ whole genome shotgun (WGS) entry which is preliminary data.</text>
</comment>
<keyword evidence="3" id="KW-1185">Reference proteome</keyword>
<evidence type="ECO:0000313" key="2">
    <source>
        <dbReference type="EMBL" id="GEM49850.1"/>
    </source>
</evidence>
<feature type="compositionally biased region" description="Basic and acidic residues" evidence="1">
    <location>
        <begin position="1"/>
        <end position="14"/>
    </location>
</feature>
<reference evidence="2 3" key="1">
    <citation type="submission" date="2019-07" db="EMBL/GenBank/DDBJ databases">
        <title>Whole genome shotgun sequence of Deinococcus cellulosilyticus NBRC 106333.</title>
        <authorList>
            <person name="Hosoyama A."/>
            <person name="Uohara A."/>
            <person name="Ohji S."/>
            <person name="Ichikawa N."/>
        </authorList>
    </citation>
    <scope>NUCLEOTIDE SEQUENCE [LARGE SCALE GENOMIC DNA]</scope>
    <source>
        <strain evidence="2 3">NBRC 106333</strain>
    </source>
</reference>
<sequence length="65" mass="7153">MSPAGHKEKDDHQHPQQPPAPFSRSALQEIAGLMTDAKEGLDIFKEGLEGFQKPVAEFKLLHICG</sequence>
<proteinExistence type="predicted"/>
<feature type="region of interest" description="Disordered" evidence="1">
    <location>
        <begin position="1"/>
        <end position="23"/>
    </location>
</feature>
<name>A0A511NAL4_DEIC1</name>
<dbReference type="AlphaFoldDB" id="A0A511NAL4"/>